<keyword evidence="1" id="KW-0560">Oxidoreductase</keyword>
<accession>A0ABY8H8T8</accession>
<dbReference type="InterPro" id="IPR009100">
    <property type="entry name" value="AcylCoA_DH/oxidase_NM_dom_sf"/>
</dbReference>
<evidence type="ECO:0000313" key="6">
    <source>
        <dbReference type="Proteomes" id="UP001219037"/>
    </source>
</evidence>
<evidence type="ECO:0000259" key="3">
    <source>
        <dbReference type="Pfam" id="PF02771"/>
    </source>
</evidence>
<reference evidence="5 6" key="1">
    <citation type="submission" date="2023-04" db="EMBL/GenBank/DDBJ databases">
        <title>Funneling lignin-derived compounds into biodiesel using alkali-halophilic Citricoccus sp. P2.</title>
        <authorList>
            <person name="Luo C.-B."/>
        </authorList>
    </citation>
    <scope>NUCLEOTIDE SEQUENCE [LARGE SCALE GENOMIC DNA]</scope>
    <source>
        <strain evidence="5 6">P2</strain>
    </source>
</reference>
<dbReference type="PIRSF" id="PIRSF016578">
    <property type="entry name" value="HsaA"/>
    <property type="match status" value="1"/>
</dbReference>
<dbReference type="InterPro" id="IPR046373">
    <property type="entry name" value="Acyl-CoA_Oxase/DH_mid-dom_sf"/>
</dbReference>
<sequence length="433" mass="47556">MTTRIASPADHDYRRLREQYRDIFDDIARGELARETGRHLPFSPMESLRSRGFGALTVDTEDGGAGAGHETALRLLIDLAELDANTAHLARSQLIFVEHVRMQASAELRRKWFRHIIDGEWCGSALSEKTSAGLGDTSTKVWEDDAGSLLITGEKYYTTGTIFSTWTLVNALVDKPLASRRVRRQRRRGDTGVTSASAARALALVRVRQPRVQVKDDWDGFGQRLTGTGTLEMKGAGVEDLLDPPPPNGLVPIHHEITLLALMAGIGRAALKEGIELTRNRSRVFNTGGGVRAREDDQLLGIIGELSAQQHTVEELVRAVGRDLDLAADAEAAGEEAATQRAELLREAGLAAQRAHVVIPRLVLDICTRIFDTLGASATSNELQLDRHWRNARTLASHDPAAFMARMIGDWEVNRVEPVPFLGVGETDDEETD</sequence>
<evidence type="ECO:0000256" key="2">
    <source>
        <dbReference type="ARBA" id="ARBA00049661"/>
    </source>
</evidence>
<dbReference type="InterPro" id="IPR013786">
    <property type="entry name" value="AcylCoA_DH/ox_N"/>
</dbReference>
<name>A0ABY8H8T8_9MICC</name>
<dbReference type="InterPro" id="IPR013107">
    <property type="entry name" value="Acyl-CoA_DH_C"/>
</dbReference>
<dbReference type="Pfam" id="PF02771">
    <property type="entry name" value="Acyl-CoA_dh_N"/>
    <property type="match status" value="1"/>
</dbReference>
<dbReference type="Gene3D" id="2.40.110.10">
    <property type="entry name" value="Butyryl-CoA Dehydrogenase, subunit A, domain 2"/>
    <property type="match status" value="1"/>
</dbReference>
<dbReference type="InterPro" id="IPR050741">
    <property type="entry name" value="Acyl-CoA_dehydrogenase"/>
</dbReference>
<dbReference type="InterPro" id="IPR037069">
    <property type="entry name" value="AcylCoA_DH/ox_N_sf"/>
</dbReference>
<organism evidence="5 6">
    <name type="scientific">Citricoccus muralis</name>
    <dbReference type="NCBI Taxonomy" id="169134"/>
    <lineage>
        <taxon>Bacteria</taxon>
        <taxon>Bacillati</taxon>
        <taxon>Actinomycetota</taxon>
        <taxon>Actinomycetes</taxon>
        <taxon>Micrococcales</taxon>
        <taxon>Micrococcaceae</taxon>
        <taxon>Citricoccus</taxon>
    </lineage>
</organism>
<evidence type="ECO:0000259" key="4">
    <source>
        <dbReference type="Pfam" id="PF08028"/>
    </source>
</evidence>
<protein>
    <submittedName>
        <fullName evidence="5">Acyl-CoA dehydrogenase family protein</fullName>
    </submittedName>
</protein>
<gene>
    <name evidence="5" type="ORF">P8192_02570</name>
</gene>
<evidence type="ECO:0000313" key="5">
    <source>
        <dbReference type="EMBL" id="WFP17027.1"/>
    </source>
</evidence>
<dbReference type="SUPFAM" id="SSF47203">
    <property type="entry name" value="Acyl-CoA dehydrogenase C-terminal domain-like"/>
    <property type="match status" value="1"/>
</dbReference>
<dbReference type="RefSeq" id="WP_278158260.1">
    <property type="nucleotide sequence ID" value="NZ_CP121252.1"/>
</dbReference>
<proteinExistence type="inferred from homology"/>
<feature type="domain" description="Acyl-CoA dehydrogenase/oxidase N-terminal" evidence="3">
    <location>
        <begin position="13"/>
        <end position="120"/>
    </location>
</feature>
<dbReference type="PANTHER" id="PTHR48083:SF19">
    <property type="entry name" value="FLAVIN-DEPENDENT MONOOXYGENASE, OXYGENASE SUBUNIT HSAA"/>
    <property type="match status" value="1"/>
</dbReference>
<keyword evidence="6" id="KW-1185">Reference proteome</keyword>
<evidence type="ECO:0000256" key="1">
    <source>
        <dbReference type="ARBA" id="ARBA00023002"/>
    </source>
</evidence>
<dbReference type="InterPro" id="IPR036250">
    <property type="entry name" value="AcylCo_DH-like_C"/>
</dbReference>
<dbReference type="PANTHER" id="PTHR48083">
    <property type="entry name" value="MEDIUM-CHAIN SPECIFIC ACYL-COA DEHYDROGENASE, MITOCHONDRIAL-RELATED"/>
    <property type="match status" value="1"/>
</dbReference>
<feature type="domain" description="Acyl-CoA dehydrogenase C-terminal" evidence="4">
    <location>
        <begin position="261"/>
        <end position="398"/>
    </location>
</feature>
<dbReference type="EMBL" id="CP121252">
    <property type="protein sequence ID" value="WFP17027.1"/>
    <property type="molecule type" value="Genomic_DNA"/>
</dbReference>
<dbReference type="SUPFAM" id="SSF56645">
    <property type="entry name" value="Acyl-CoA dehydrogenase NM domain-like"/>
    <property type="match status" value="1"/>
</dbReference>
<dbReference type="Proteomes" id="UP001219037">
    <property type="component" value="Chromosome"/>
</dbReference>
<comment type="similarity">
    <text evidence="2">Belongs to the HpaH/HsaA monooxygenase family.</text>
</comment>
<dbReference type="Pfam" id="PF08028">
    <property type="entry name" value="Acyl-CoA_dh_2"/>
    <property type="match status" value="1"/>
</dbReference>
<dbReference type="Gene3D" id="1.20.140.10">
    <property type="entry name" value="Butyryl-CoA Dehydrogenase, subunit A, domain 3"/>
    <property type="match status" value="1"/>
</dbReference>
<dbReference type="Gene3D" id="1.10.540.10">
    <property type="entry name" value="Acyl-CoA dehydrogenase/oxidase, N-terminal domain"/>
    <property type="match status" value="1"/>
</dbReference>